<evidence type="ECO:0000256" key="1">
    <source>
        <dbReference type="ARBA" id="ARBA00004533"/>
    </source>
</evidence>
<dbReference type="EMBL" id="JBBKZV010000001">
    <property type="protein sequence ID" value="MEJ8820619.1"/>
    <property type="molecule type" value="Genomic_DNA"/>
</dbReference>
<evidence type="ECO:0000256" key="8">
    <source>
        <dbReference type="ARBA" id="ARBA00022927"/>
    </source>
</evidence>
<organism evidence="11 12">
    <name type="scientific">Variovorax humicola</name>
    <dbReference type="NCBI Taxonomy" id="1769758"/>
    <lineage>
        <taxon>Bacteria</taxon>
        <taxon>Pseudomonadati</taxon>
        <taxon>Pseudomonadota</taxon>
        <taxon>Betaproteobacteria</taxon>
        <taxon>Burkholderiales</taxon>
        <taxon>Comamonadaceae</taxon>
        <taxon>Variovorax</taxon>
    </lineage>
</organism>
<protein>
    <recommendedName>
        <fullName evidence="3">Type II secretion system protein N</fullName>
    </recommendedName>
    <alternativeName>
        <fullName evidence="10">General secretion pathway protein N</fullName>
    </alternativeName>
</protein>
<keyword evidence="12" id="KW-1185">Reference proteome</keyword>
<evidence type="ECO:0000256" key="5">
    <source>
        <dbReference type="ARBA" id="ARBA00022475"/>
    </source>
</evidence>
<evidence type="ECO:0000256" key="2">
    <source>
        <dbReference type="ARBA" id="ARBA00007208"/>
    </source>
</evidence>
<keyword evidence="7" id="KW-0812">Transmembrane</keyword>
<reference evidence="11 12" key="1">
    <citation type="submission" date="2024-03" db="EMBL/GenBank/DDBJ databases">
        <title>Novel species of the genus Variovorax.</title>
        <authorList>
            <person name="Liu Q."/>
            <person name="Xin Y.-H."/>
        </authorList>
    </citation>
    <scope>NUCLEOTIDE SEQUENCE [LARGE SCALE GENOMIC DNA]</scope>
    <source>
        <strain evidence="11 12">KACC 18501</strain>
    </source>
</reference>
<dbReference type="Pfam" id="PF01203">
    <property type="entry name" value="T2SSN"/>
    <property type="match status" value="1"/>
</dbReference>
<evidence type="ECO:0000256" key="9">
    <source>
        <dbReference type="ARBA" id="ARBA00023136"/>
    </source>
</evidence>
<name>A0ABU8VS50_9BURK</name>
<keyword evidence="4" id="KW-0813">Transport</keyword>
<keyword evidence="9" id="KW-0472">Membrane</keyword>
<dbReference type="RefSeq" id="WP_340362177.1">
    <property type="nucleotide sequence ID" value="NZ_JBBKZV010000001.1"/>
</dbReference>
<keyword evidence="8" id="KW-0653">Protein transport</keyword>
<keyword evidence="6" id="KW-0997">Cell inner membrane</keyword>
<sequence length="266" mass="28025">MIARANALPARPASGWRWAVLGALLGGLAALAVFAPARWLAQALREATNGRLLLVNPRGTVWNGTAGVVLASGQGGAQPVSLPGTLDWRLRPLWNGVRAALAVPCCASKPLEFNALPHAAGLELEWQDGQSRWPAAMLTGFGAPWNTLKPEGMLDISTQAFSMRWTGRQLALSGRATLNATDISSSLSTLKPMGSYRLTMEGGAQPTLLLATKEGSLQLSGSGRWNGSALRFDGEARAAPGREDALSNLLNIIGRRDGARSLITLG</sequence>
<dbReference type="Proteomes" id="UP001363010">
    <property type="component" value="Unassembled WGS sequence"/>
</dbReference>
<evidence type="ECO:0000256" key="6">
    <source>
        <dbReference type="ARBA" id="ARBA00022519"/>
    </source>
</evidence>
<evidence type="ECO:0000313" key="11">
    <source>
        <dbReference type="EMBL" id="MEJ8820619.1"/>
    </source>
</evidence>
<evidence type="ECO:0000256" key="10">
    <source>
        <dbReference type="ARBA" id="ARBA00030772"/>
    </source>
</evidence>
<dbReference type="InterPro" id="IPR022792">
    <property type="entry name" value="T2SS_protein-GspN"/>
</dbReference>
<keyword evidence="5" id="KW-1003">Cell membrane</keyword>
<proteinExistence type="inferred from homology"/>
<comment type="similarity">
    <text evidence="2">Belongs to the GSP N family.</text>
</comment>
<evidence type="ECO:0000256" key="7">
    <source>
        <dbReference type="ARBA" id="ARBA00022692"/>
    </source>
</evidence>
<gene>
    <name evidence="11" type="primary">gspN</name>
    <name evidence="11" type="ORF">WKW80_01050</name>
</gene>
<comment type="subcellular location">
    <subcellularLocation>
        <location evidence="1">Cell inner membrane</location>
    </subcellularLocation>
</comment>
<comment type="caution">
    <text evidence="11">The sequence shown here is derived from an EMBL/GenBank/DDBJ whole genome shotgun (WGS) entry which is preliminary data.</text>
</comment>
<evidence type="ECO:0000313" key="12">
    <source>
        <dbReference type="Proteomes" id="UP001363010"/>
    </source>
</evidence>
<evidence type="ECO:0000256" key="4">
    <source>
        <dbReference type="ARBA" id="ARBA00022448"/>
    </source>
</evidence>
<evidence type="ECO:0000256" key="3">
    <source>
        <dbReference type="ARBA" id="ARBA00021563"/>
    </source>
</evidence>
<accession>A0ABU8VS50</accession>